<feature type="non-terminal residue" evidence="1">
    <location>
        <position position="94"/>
    </location>
</feature>
<dbReference type="OrthoDB" id="5792691at2759"/>
<gene>
    <name evidence="1" type="ORF">SVUK_LOCUS18536</name>
</gene>
<sequence>MLSSHKQNGDVGVSRLSVPFFCLRRSPIFPLDWTSEPFCILKNIENCPTGFTFEELKLSLQTDVAPNVRGHDGTNLMHLGFAGDSKLQYDAYDA</sequence>
<evidence type="ECO:0000313" key="2">
    <source>
        <dbReference type="Proteomes" id="UP000270094"/>
    </source>
</evidence>
<keyword evidence="2" id="KW-1185">Reference proteome</keyword>
<organism evidence="1 2">
    <name type="scientific">Strongylus vulgaris</name>
    <name type="common">Blood worm</name>
    <dbReference type="NCBI Taxonomy" id="40348"/>
    <lineage>
        <taxon>Eukaryota</taxon>
        <taxon>Metazoa</taxon>
        <taxon>Ecdysozoa</taxon>
        <taxon>Nematoda</taxon>
        <taxon>Chromadorea</taxon>
        <taxon>Rhabditida</taxon>
        <taxon>Rhabditina</taxon>
        <taxon>Rhabditomorpha</taxon>
        <taxon>Strongyloidea</taxon>
        <taxon>Strongylidae</taxon>
        <taxon>Strongylus</taxon>
    </lineage>
</organism>
<proteinExistence type="predicted"/>
<protein>
    <submittedName>
        <fullName evidence="1">Uncharacterized protein</fullName>
    </submittedName>
</protein>
<dbReference type="EMBL" id="UYYB01123786">
    <property type="protein sequence ID" value="VDM83538.1"/>
    <property type="molecule type" value="Genomic_DNA"/>
</dbReference>
<name>A0A3P7LWR5_STRVU</name>
<dbReference type="Proteomes" id="UP000270094">
    <property type="component" value="Unassembled WGS sequence"/>
</dbReference>
<evidence type="ECO:0000313" key="1">
    <source>
        <dbReference type="EMBL" id="VDM83538.1"/>
    </source>
</evidence>
<reference evidence="1 2" key="1">
    <citation type="submission" date="2018-11" db="EMBL/GenBank/DDBJ databases">
        <authorList>
            <consortium name="Pathogen Informatics"/>
        </authorList>
    </citation>
    <scope>NUCLEOTIDE SEQUENCE [LARGE SCALE GENOMIC DNA]</scope>
</reference>
<accession>A0A3P7LWR5</accession>
<dbReference type="AlphaFoldDB" id="A0A3P7LWR5"/>